<feature type="region of interest" description="Disordered" evidence="1">
    <location>
        <begin position="270"/>
        <end position="309"/>
    </location>
</feature>
<evidence type="ECO:0000313" key="3">
    <source>
        <dbReference type="EMBL" id="CEM56159.1"/>
    </source>
</evidence>
<protein>
    <submittedName>
        <fullName evidence="3">Uncharacterized protein</fullName>
    </submittedName>
</protein>
<dbReference type="AlphaFoldDB" id="A0A0G4IFW6"/>
<proteinExistence type="predicted"/>
<gene>
    <name evidence="3" type="ORF">Cvel_14131</name>
</gene>
<reference evidence="3" key="1">
    <citation type="submission" date="2014-11" db="EMBL/GenBank/DDBJ databases">
        <authorList>
            <person name="Otto D Thomas"/>
            <person name="Naeem Raeece"/>
        </authorList>
    </citation>
    <scope>NUCLEOTIDE SEQUENCE</scope>
</reference>
<feature type="signal peptide" evidence="2">
    <location>
        <begin position="1"/>
        <end position="17"/>
    </location>
</feature>
<evidence type="ECO:0000256" key="2">
    <source>
        <dbReference type="SAM" id="SignalP"/>
    </source>
</evidence>
<feature type="compositionally biased region" description="Low complexity" evidence="1">
    <location>
        <begin position="99"/>
        <end position="127"/>
    </location>
</feature>
<name>A0A0G4IFW6_9ALVE</name>
<evidence type="ECO:0000256" key="1">
    <source>
        <dbReference type="SAM" id="MobiDB-lite"/>
    </source>
</evidence>
<dbReference type="VEuPathDB" id="CryptoDB:Cvel_14131"/>
<feature type="chain" id="PRO_5005192552" evidence="2">
    <location>
        <begin position="18"/>
        <end position="628"/>
    </location>
</feature>
<feature type="compositionally biased region" description="Low complexity" evidence="1">
    <location>
        <begin position="277"/>
        <end position="293"/>
    </location>
</feature>
<feature type="region of interest" description="Disordered" evidence="1">
    <location>
        <begin position="447"/>
        <end position="486"/>
    </location>
</feature>
<feature type="region of interest" description="Disordered" evidence="1">
    <location>
        <begin position="73"/>
        <end position="144"/>
    </location>
</feature>
<accession>A0A0G4IFW6</accession>
<keyword evidence="2" id="KW-0732">Signal</keyword>
<organism evidence="3">
    <name type="scientific">Chromera velia CCMP2878</name>
    <dbReference type="NCBI Taxonomy" id="1169474"/>
    <lineage>
        <taxon>Eukaryota</taxon>
        <taxon>Sar</taxon>
        <taxon>Alveolata</taxon>
        <taxon>Colpodellida</taxon>
        <taxon>Chromeraceae</taxon>
        <taxon>Chromera</taxon>
    </lineage>
</organism>
<dbReference type="EMBL" id="CDMZ01005948">
    <property type="protein sequence ID" value="CEM56159.1"/>
    <property type="molecule type" value="Genomic_DNA"/>
</dbReference>
<sequence length="628" mass="67368">MKRACALLLCPFLACQGQETAQRRLFGQTNIGYLGGQYRGGPTVNHFSGPTSTNTVSWTGQNFGPVGTPVEVPTGTPVAEVPASSDADPTSVPADSAVPTAEPAADGATAPAEPEAAPAIPEAAPPTSLGGPGSATFSIPSGPGATLTCGPGGCTQTGAQTVLAGPAASPTSHTTIYTGDNYAAVPFLAGRRRRLQEEGEIAEENVVEESPAVSTEDETEKFGQQNFNHIGGHYNDYRTQNMYSGPNYNTNNVWTGNNYGPVGVIQGRRLQEEQEGEAAAATPTEETSPQTAENVVEESPAVSTEDETEKFGRQDFGYIGGNYNDYRTQNMYTGPNYNTNNVWTGNNYGPVGVIQGRRLQEEQEGEAVAVEIAEPSQTETSNVVEESPAVSAEDETEKFGQQNFGHIAGNYNDYRTQNMYSGPNYNTNNIWTGNNYGPVGTIQGRRLQEEQEGEAAAATRTEETSPQTAENVVEESPAVSTEDETEKFGQQNFNYIGGHYNDYRTQNMYSGPNYNTNNIWTGNNYGPVGVIQGRRLQEEQEGEAVAVEGPMREQAETPVLMEGGASTTAQSEGAEKQNYGTVMGNYNDNRGATSNTYYQTNHYARPTTNNYNVWTGDMYGDAGGIYGR</sequence>